<comment type="caution">
    <text evidence="1">The sequence shown here is derived from an EMBL/GenBank/DDBJ whole genome shotgun (WGS) entry which is preliminary data.</text>
</comment>
<dbReference type="PANTHER" id="PTHR39324">
    <property type="entry name" value="CALCIUM DODECIN"/>
    <property type="match status" value="1"/>
</dbReference>
<dbReference type="NCBIfam" id="NF043052">
    <property type="entry name" value="DodecBact"/>
    <property type="match status" value="1"/>
</dbReference>
<dbReference type="RefSeq" id="WP_376733408.1">
    <property type="nucleotide sequence ID" value="NZ_JAYMRP010000015.1"/>
</dbReference>
<keyword evidence="2" id="KW-1185">Reference proteome</keyword>
<dbReference type="InterPro" id="IPR009923">
    <property type="entry name" value="Dodecin"/>
</dbReference>
<proteinExistence type="predicted"/>
<name>A0ABV5ECX2_9ACTN</name>
<dbReference type="Gene3D" id="3.30.1660.10">
    <property type="entry name" value="Flavin-binding protein dodecin"/>
    <property type="match status" value="1"/>
</dbReference>
<gene>
    <name evidence="1" type="ORF">VSS16_18585</name>
</gene>
<protein>
    <submittedName>
        <fullName evidence="1">Dodecin</fullName>
    </submittedName>
</protein>
<evidence type="ECO:0000313" key="2">
    <source>
        <dbReference type="Proteomes" id="UP001585080"/>
    </source>
</evidence>
<dbReference type="InterPro" id="IPR025543">
    <property type="entry name" value="Dodecin-like"/>
</dbReference>
<evidence type="ECO:0000313" key="1">
    <source>
        <dbReference type="EMBL" id="MFB8774710.1"/>
    </source>
</evidence>
<dbReference type="Proteomes" id="UP001585080">
    <property type="component" value="Unassembled WGS sequence"/>
</dbReference>
<dbReference type="Pfam" id="PF07311">
    <property type="entry name" value="Dodecin"/>
    <property type="match status" value="1"/>
</dbReference>
<dbReference type="PANTHER" id="PTHR39324:SF1">
    <property type="entry name" value="CALCIUM DODECIN"/>
    <property type="match status" value="1"/>
</dbReference>
<organism evidence="1 2">
    <name type="scientific">Streptomyces broussonetiae</name>
    <dbReference type="NCBI Taxonomy" id="2686304"/>
    <lineage>
        <taxon>Bacteria</taxon>
        <taxon>Bacillati</taxon>
        <taxon>Actinomycetota</taxon>
        <taxon>Actinomycetes</taxon>
        <taxon>Kitasatosporales</taxon>
        <taxon>Streptomycetaceae</taxon>
        <taxon>Streptomyces</taxon>
    </lineage>
</organism>
<dbReference type="SUPFAM" id="SSF89807">
    <property type="entry name" value="Dodecin-like"/>
    <property type="match status" value="1"/>
</dbReference>
<reference evidence="1 2" key="1">
    <citation type="submission" date="2024-01" db="EMBL/GenBank/DDBJ databases">
        <title>Genome mining of biosynthetic gene clusters to explore secondary metabolites of Streptomyces sp.</title>
        <authorList>
            <person name="Baig A."/>
            <person name="Ajitkumar Shintre N."/>
            <person name="Kumar H."/>
            <person name="Anbarasu A."/>
            <person name="Ramaiah S."/>
        </authorList>
    </citation>
    <scope>NUCLEOTIDE SEQUENCE [LARGE SCALE GENOMIC DNA]</scope>
    <source>
        <strain evidence="1 2">A57</strain>
    </source>
</reference>
<dbReference type="InterPro" id="IPR036694">
    <property type="entry name" value="Dodecin-like_sf"/>
</dbReference>
<dbReference type="InterPro" id="IPR050049">
    <property type="entry name" value="Dodecin_bact"/>
</dbReference>
<sequence length="71" mass="8091">MSNHTYRVTDIVGTSPDGVDQAIRNGIDRASRTLRNLDWFEVTEVRGQLNDGEIAHWQVSMKVGFRLEDSE</sequence>
<dbReference type="EMBL" id="JAYMRP010000015">
    <property type="protein sequence ID" value="MFB8774710.1"/>
    <property type="molecule type" value="Genomic_DNA"/>
</dbReference>
<accession>A0ABV5ECX2</accession>